<keyword evidence="3" id="KW-0698">rRNA processing</keyword>
<protein>
    <recommendedName>
        <fullName evidence="7">U three protein 7</fullName>
    </recommendedName>
</protein>
<evidence type="ECO:0000256" key="4">
    <source>
        <dbReference type="ARBA" id="ARBA00022574"/>
    </source>
</evidence>
<keyword evidence="12" id="KW-1185">Reference proteome</keyword>
<evidence type="ECO:0000256" key="2">
    <source>
        <dbReference type="ARBA" id="ARBA00004604"/>
    </source>
</evidence>
<feature type="repeat" description="WD" evidence="8">
    <location>
        <begin position="243"/>
        <end position="278"/>
    </location>
</feature>
<evidence type="ECO:0000256" key="7">
    <source>
        <dbReference type="ARBA" id="ARBA00076453"/>
    </source>
</evidence>
<reference evidence="11 12" key="1">
    <citation type="submission" date="2009-11" db="EMBL/GenBank/DDBJ databases">
        <title>Annotation of Allomyces macrogynus ATCC 38327.</title>
        <authorList>
            <consortium name="The Broad Institute Genome Sequencing Platform"/>
            <person name="Russ C."/>
            <person name="Cuomo C."/>
            <person name="Burger G."/>
            <person name="Gray M.W."/>
            <person name="Holland P.W.H."/>
            <person name="King N."/>
            <person name="Lang F.B.F."/>
            <person name="Roger A.J."/>
            <person name="Ruiz-Trillo I."/>
            <person name="Young S.K."/>
            <person name="Zeng Q."/>
            <person name="Gargeya S."/>
            <person name="Fitzgerald M."/>
            <person name="Haas B."/>
            <person name="Abouelleil A."/>
            <person name="Alvarado L."/>
            <person name="Arachchi H.M."/>
            <person name="Berlin A."/>
            <person name="Chapman S.B."/>
            <person name="Gearin G."/>
            <person name="Goldberg J."/>
            <person name="Griggs A."/>
            <person name="Gujja S."/>
            <person name="Hansen M."/>
            <person name="Heiman D."/>
            <person name="Howarth C."/>
            <person name="Larimer J."/>
            <person name="Lui A."/>
            <person name="MacDonald P.J.P."/>
            <person name="McCowen C."/>
            <person name="Montmayeur A."/>
            <person name="Murphy C."/>
            <person name="Neiman D."/>
            <person name="Pearson M."/>
            <person name="Priest M."/>
            <person name="Roberts A."/>
            <person name="Saif S."/>
            <person name="Shea T."/>
            <person name="Sisk P."/>
            <person name="Stolte C."/>
            <person name="Sykes S."/>
            <person name="Wortman J."/>
            <person name="Nusbaum C."/>
            <person name="Birren B."/>
        </authorList>
    </citation>
    <scope>NUCLEOTIDE SEQUENCE [LARGE SCALE GENOMIC DNA]</scope>
    <source>
        <strain evidence="11 12">ATCC 38327</strain>
    </source>
</reference>
<dbReference type="OrthoDB" id="10251154at2759"/>
<dbReference type="PROSITE" id="PS50082">
    <property type="entry name" value="WD_REPEATS_2"/>
    <property type="match status" value="1"/>
</dbReference>
<gene>
    <name evidence="11" type="ORF">AMAG_15149</name>
</gene>
<dbReference type="GO" id="GO:0000462">
    <property type="term" value="P:maturation of SSU-rRNA from tricistronic rRNA transcript (SSU-rRNA, 5.8S rRNA, LSU-rRNA)"/>
    <property type="evidence" value="ECO:0007669"/>
    <property type="project" value="TreeGrafter"/>
</dbReference>
<evidence type="ECO:0000313" key="11">
    <source>
        <dbReference type="EMBL" id="KNE70178.1"/>
    </source>
</evidence>
<organism evidence="11 12">
    <name type="scientific">Allomyces macrogynus (strain ATCC 38327)</name>
    <name type="common">Allomyces javanicus var. macrogynus</name>
    <dbReference type="NCBI Taxonomy" id="578462"/>
    <lineage>
        <taxon>Eukaryota</taxon>
        <taxon>Fungi</taxon>
        <taxon>Fungi incertae sedis</taxon>
        <taxon>Blastocladiomycota</taxon>
        <taxon>Blastocladiomycetes</taxon>
        <taxon>Blastocladiales</taxon>
        <taxon>Blastocladiaceae</taxon>
        <taxon>Allomyces</taxon>
    </lineage>
</organism>
<dbReference type="SMART" id="SM01033">
    <property type="entry name" value="BING4CT"/>
    <property type="match status" value="1"/>
</dbReference>
<dbReference type="PROSITE" id="PS50294">
    <property type="entry name" value="WD_REPEATS_REGION"/>
    <property type="match status" value="1"/>
</dbReference>
<keyword evidence="4 8" id="KW-0853">WD repeat</keyword>
<keyword evidence="5" id="KW-0677">Repeat</keyword>
<reference evidence="12" key="2">
    <citation type="submission" date="2009-11" db="EMBL/GenBank/DDBJ databases">
        <title>The Genome Sequence of Allomyces macrogynus strain ATCC 38327.</title>
        <authorList>
            <consortium name="The Broad Institute Genome Sequencing Platform"/>
            <person name="Russ C."/>
            <person name="Cuomo C."/>
            <person name="Shea T."/>
            <person name="Young S.K."/>
            <person name="Zeng Q."/>
            <person name="Koehrsen M."/>
            <person name="Haas B."/>
            <person name="Borodovsky M."/>
            <person name="Guigo R."/>
            <person name="Alvarado L."/>
            <person name="Berlin A."/>
            <person name="Borenstein D."/>
            <person name="Chen Z."/>
            <person name="Engels R."/>
            <person name="Freedman E."/>
            <person name="Gellesch M."/>
            <person name="Goldberg J."/>
            <person name="Griggs A."/>
            <person name="Gujja S."/>
            <person name="Heiman D."/>
            <person name="Hepburn T."/>
            <person name="Howarth C."/>
            <person name="Jen D."/>
            <person name="Larson L."/>
            <person name="Lewis B."/>
            <person name="Mehta T."/>
            <person name="Park D."/>
            <person name="Pearson M."/>
            <person name="Roberts A."/>
            <person name="Saif S."/>
            <person name="Shenoy N."/>
            <person name="Sisk P."/>
            <person name="Stolte C."/>
            <person name="Sykes S."/>
            <person name="Walk T."/>
            <person name="White J."/>
            <person name="Yandava C."/>
            <person name="Burger G."/>
            <person name="Gray M.W."/>
            <person name="Holland P.W.H."/>
            <person name="King N."/>
            <person name="Lang F.B.F."/>
            <person name="Roger A.J."/>
            <person name="Ruiz-Trillo I."/>
            <person name="Lander E."/>
            <person name="Nusbaum C."/>
        </authorList>
    </citation>
    <scope>NUCLEOTIDE SEQUENCE [LARGE SCALE GENOMIC DNA]</scope>
    <source>
        <strain evidence="12">ATCC 38327</strain>
    </source>
</reference>
<dbReference type="GO" id="GO:0030686">
    <property type="term" value="C:90S preribosome"/>
    <property type="evidence" value="ECO:0007669"/>
    <property type="project" value="TreeGrafter"/>
</dbReference>
<feature type="region of interest" description="Disordered" evidence="9">
    <location>
        <begin position="423"/>
        <end position="535"/>
    </location>
</feature>
<evidence type="ECO:0000256" key="1">
    <source>
        <dbReference type="ARBA" id="ARBA00004099"/>
    </source>
</evidence>
<evidence type="ECO:0000259" key="10">
    <source>
        <dbReference type="SMART" id="SM01033"/>
    </source>
</evidence>
<sequence>MPPKKQTRGKAKRAALATHAALTAAHEAAVKRSDARVLLTEDAGFLEPEHELERTYKVQQRDLAAEHLDWTNRAKVFDLDLPQLGPYTVDYTRNGRHLLIGGHKGHLAAFDWKLGKLQCEVQLREPIRDVCWLHNETLFAVAQKDCAYIYDNTGLEVHRMKKHKAPQRLTFLPYHFLLASIGDPGTLVYQDVSTGQIMAEHATKLGKCAAMTQNPWNAIIHCGHGNGTVTLWSPNSGAPLVKVLAHRGAVTSVAVNPTGHIMATGGLDGQVKLWDLRNAYAPLHAYFSRTPAADLSFSQRGLLAVAWGSHATVWKDAAGPEKVQSPYMTHHIPGAMPVTRVRFAPYEDVLGVGHAKGISSLVVPGAGEPNFDALEANPYATKKMRREAEVKQLLDKLPADTIAIDPNVIGALVSKKDDRALRVPGTKYHGTAPDQQKSRQDPASAMDVDGEPNAEDDGTEEGEGGEDDAREKNRKKGRGSSMKKYLRKQKNVMDAKKKRILDQIDRERAERDRRRRGISAEEIASPLDRFKAKKR</sequence>
<dbReference type="Proteomes" id="UP000054350">
    <property type="component" value="Unassembled WGS sequence"/>
</dbReference>
<dbReference type="PANTHER" id="PTHR14085:SF3">
    <property type="entry name" value="WD REPEAT-CONTAINING PROTEIN 46"/>
    <property type="match status" value="1"/>
</dbReference>
<comment type="subcellular location">
    <subcellularLocation>
        <location evidence="2">Nucleus</location>
        <location evidence="2">Nucleolus</location>
    </subcellularLocation>
</comment>
<dbReference type="InterPro" id="IPR015943">
    <property type="entry name" value="WD40/YVTN_repeat-like_dom_sf"/>
</dbReference>
<dbReference type="EMBL" id="GG745364">
    <property type="protein sequence ID" value="KNE70178.1"/>
    <property type="molecule type" value="Genomic_DNA"/>
</dbReference>
<dbReference type="OMA" id="EFLPYHW"/>
<dbReference type="FunFam" id="2.130.10.10:FF:000378">
    <property type="entry name" value="U3 small nucleolar RNA-associated protein 7"/>
    <property type="match status" value="1"/>
</dbReference>
<proteinExistence type="predicted"/>
<dbReference type="STRING" id="578462.A0A0L0T5V8"/>
<evidence type="ECO:0000256" key="5">
    <source>
        <dbReference type="ARBA" id="ARBA00022737"/>
    </source>
</evidence>
<dbReference type="Pfam" id="PF08149">
    <property type="entry name" value="BING4CT"/>
    <property type="match status" value="1"/>
</dbReference>
<keyword evidence="6" id="KW-0539">Nucleus</keyword>
<accession>A0A0L0T5V8</accession>
<evidence type="ECO:0000256" key="3">
    <source>
        <dbReference type="ARBA" id="ARBA00022552"/>
    </source>
</evidence>
<dbReference type="SMART" id="SM00320">
    <property type="entry name" value="WD40"/>
    <property type="match status" value="4"/>
</dbReference>
<evidence type="ECO:0000313" key="12">
    <source>
        <dbReference type="Proteomes" id="UP000054350"/>
    </source>
</evidence>
<evidence type="ECO:0000256" key="6">
    <source>
        <dbReference type="ARBA" id="ARBA00023242"/>
    </source>
</evidence>
<feature type="compositionally biased region" description="Acidic residues" evidence="9">
    <location>
        <begin position="448"/>
        <end position="468"/>
    </location>
</feature>
<dbReference type="AlphaFoldDB" id="A0A0L0T5V8"/>
<dbReference type="InterPro" id="IPR036322">
    <property type="entry name" value="WD40_repeat_dom_sf"/>
</dbReference>
<dbReference type="Gene3D" id="2.130.10.10">
    <property type="entry name" value="YVTN repeat-like/Quinoprotein amine dehydrogenase"/>
    <property type="match status" value="2"/>
</dbReference>
<feature type="domain" description="BING4 C-terminal" evidence="10">
    <location>
        <begin position="326"/>
        <end position="406"/>
    </location>
</feature>
<dbReference type="PANTHER" id="PTHR14085">
    <property type="entry name" value="WD-REPEAT PROTEIN BING4"/>
    <property type="match status" value="1"/>
</dbReference>
<dbReference type="eggNOG" id="KOG1272">
    <property type="taxonomic scope" value="Eukaryota"/>
</dbReference>
<evidence type="ECO:0000256" key="8">
    <source>
        <dbReference type="PROSITE-ProRule" id="PRU00221"/>
    </source>
</evidence>
<dbReference type="InterPro" id="IPR012952">
    <property type="entry name" value="BING4_C_dom"/>
</dbReference>
<dbReference type="VEuPathDB" id="FungiDB:AMAG_15149"/>
<dbReference type="Pfam" id="PF00400">
    <property type="entry name" value="WD40"/>
    <property type="match status" value="1"/>
</dbReference>
<evidence type="ECO:0000256" key="9">
    <source>
        <dbReference type="SAM" id="MobiDB-lite"/>
    </source>
</evidence>
<name>A0A0L0T5V8_ALLM3</name>
<dbReference type="GO" id="GO:0032040">
    <property type="term" value="C:small-subunit processome"/>
    <property type="evidence" value="ECO:0007669"/>
    <property type="project" value="TreeGrafter"/>
</dbReference>
<dbReference type="PROSITE" id="PS00678">
    <property type="entry name" value="WD_REPEATS_1"/>
    <property type="match status" value="1"/>
</dbReference>
<dbReference type="SUPFAM" id="SSF50978">
    <property type="entry name" value="WD40 repeat-like"/>
    <property type="match status" value="1"/>
</dbReference>
<dbReference type="InterPro" id="IPR040315">
    <property type="entry name" value="WDR46/Utp7"/>
</dbReference>
<feature type="compositionally biased region" description="Basic and acidic residues" evidence="9">
    <location>
        <begin position="491"/>
        <end position="512"/>
    </location>
</feature>
<dbReference type="InterPro" id="IPR019775">
    <property type="entry name" value="WD40_repeat_CS"/>
</dbReference>
<dbReference type="InterPro" id="IPR001680">
    <property type="entry name" value="WD40_rpt"/>
</dbReference>
<comment type="function">
    <text evidence="1">Involved in nucleolar processing of pre-18S ribosomal RNA.</text>
</comment>